<evidence type="ECO:0000313" key="2">
    <source>
        <dbReference type="EMBL" id="KIJ41600.1"/>
    </source>
</evidence>
<keyword evidence="3" id="KW-1185">Reference proteome</keyword>
<feature type="compositionally biased region" description="Polar residues" evidence="1">
    <location>
        <begin position="240"/>
        <end position="249"/>
    </location>
</feature>
<sequence>MLNRLNNNLFASKRRSLHCPALDSNLAIIHAESQTLRLEHFKFEQEWQTRTKEMLFYDGYRGEIVEYGFPVFNERILPHCIEIYNDKHHQQFECFCGQYSPSAPVYVKIYTEQVGEEEVAYAACHTCGLSISFNEKYKTAQKETAYPGFHRDSETMPVPSLPETLPRDLVPRKSQSLRLSGLASSLWLYRPQQFHCTRSSIGHAVANPKCLGTPTTFKQVFDESPSSASSLLKCYAGKQTRTQTPSSPSIAGPSHFSGSFEGPSQASSSSSHTIEEDNDVLVYCLSCHRYCALEHFCIKDISPEL</sequence>
<dbReference type="OrthoDB" id="3321780at2759"/>
<dbReference type="Proteomes" id="UP000054279">
    <property type="component" value="Unassembled WGS sequence"/>
</dbReference>
<evidence type="ECO:0000256" key="1">
    <source>
        <dbReference type="SAM" id="MobiDB-lite"/>
    </source>
</evidence>
<protein>
    <submittedName>
        <fullName evidence="2">Uncharacterized protein</fullName>
    </submittedName>
</protein>
<dbReference type="EMBL" id="KN837136">
    <property type="protein sequence ID" value="KIJ41600.1"/>
    <property type="molecule type" value="Genomic_DNA"/>
</dbReference>
<reference evidence="2 3" key="1">
    <citation type="submission" date="2014-06" db="EMBL/GenBank/DDBJ databases">
        <title>Evolutionary Origins and Diversification of the Mycorrhizal Mutualists.</title>
        <authorList>
            <consortium name="DOE Joint Genome Institute"/>
            <consortium name="Mycorrhizal Genomics Consortium"/>
            <person name="Kohler A."/>
            <person name="Kuo A."/>
            <person name="Nagy L.G."/>
            <person name="Floudas D."/>
            <person name="Copeland A."/>
            <person name="Barry K.W."/>
            <person name="Cichocki N."/>
            <person name="Veneault-Fourrey C."/>
            <person name="LaButti K."/>
            <person name="Lindquist E.A."/>
            <person name="Lipzen A."/>
            <person name="Lundell T."/>
            <person name="Morin E."/>
            <person name="Murat C."/>
            <person name="Riley R."/>
            <person name="Ohm R."/>
            <person name="Sun H."/>
            <person name="Tunlid A."/>
            <person name="Henrissat B."/>
            <person name="Grigoriev I.V."/>
            <person name="Hibbett D.S."/>
            <person name="Martin F."/>
        </authorList>
    </citation>
    <scope>NUCLEOTIDE SEQUENCE [LARGE SCALE GENOMIC DNA]</scope>
    <source>
        <strain evidence="2 3">SS14</strain>
    </source>
</reference>
<organism evidence="2 3">
    <name type="scientific">Sphaerobolus stellatus (strain SS14)</name>
    <dbReference type="NCBI Taxonomy" id="990650"/>
    <lineage>
        <taxon>Eukaryota</taxon>
        <taxon>Fungi</taxon>
        <taxon>Dikarya</taxon>
        <taxon>Basidiomycota</taxon>
        <taxon>Agaricomycotina</taxon>
        <taxon>Agaricomycetes</taxon>
        <taxon>Phallomycetidae</taxon>
        <taxon>Geastrales</taxon>
        <taxon>Sphaerobolaceae</taxon>
        <taxon>Sphaerobolus</taxon>
    </lineage>
</organism>
<feature type="region of interest" description="Disordered" evidence="1">
    <location>
        <begin position="240"/>
        <end position="271"/>
    </location>
</feature>
<dbReference type="AlphaFoldDB" id="A0A0C9VSY6"/>
<feature type="compositionally biased region" description="Polar residues" evidence="1">
    <location>
        <begin position="262"/>
        <end position="271"/>
    </location>
</feature>
<proteinExistence type="predicted"/>
<evidence type="ECO:0000313" key="3">
    <source>
        <dbReference type="Proteomes" id="UP000054279"/>
    </source>
</evidence>
<gene>
    <name evidence="2" type="ORF">M422DRAFT_255522</name>
</gene>
<dbReference type="HOGENOM" id="CLU_054440_0_0_1"/>
<name>A0A0C9VSY6_SPHS4</name>
<accession>A0A0C9VSY6</accession>